<comment type="catalytic activity">
    <reaction evidence="9">
        <text>Zn(2+)(in) + ATP + H2O = Zn(2+)(out) + ADP + phosphate + H(+)</text>
        <dbReference type="Rhea" id="RHEA:20621"/>
        <dbReference type="ChEBI" id="CHEBI:15377"/>
        <dbReference type="ChEBI" id="CHEBI:15378"/>
        <dbReference type="ChEBI" id="CHEBI:29105"/>
        <dbReference type="ChEBI" id="CHEBI:30616"/>
        <dbReference type="ChEBI" id="CHEBI:43474"/>
        <dbReference type="ChEBI" id="CHEBI:456216"/>
        <dbReference type="EC" id="7.2.2.12"/>
    </reaction>
</comment>
<dbReference type="InterPro" id="IPR008250">
    <property type="entry name" value="ATPase_P-typ_transduc_dom_A_sf"/>
</dbReference>
<evidence type="ECO:0000313" key="12">
    <source>
        <dbReference type="EMBL" id="MBD8489019.1"/>
    </source>
</evidence>
<keyword evidence="10" id="KW-0547">Nucleotide-binding</keyword>
<dbReference type="EC" id="7.2.2.12" evidence="8"/>
<dbReference type="InterPro" id="IPR001757">
    <property type="entry name" value="P_typ_ATPase"/>
</dbReference>
<dbReference type="PROSITE" id="PS00154">
    <property type="entry name" value="ATPASE_E1_E2"/>
    <property type="match status" value="1"/>
</dbReference>
<dbReference type="InterPro" id="IPR023214">
    <property type="entry name" value="HAD_sf"/>
</dbReference>
<dbReference type="PRINTS" id="PR00941">
    <property type="entry name" value="CDATPASE"/>
</dbReference>
<reference evidence="12 13" key="1">
    <citation type="submission" date="2020-09" db="EMBL/GenBank/DDBJ databases">
        <title>Echinicola sp. CAU 1574 isolated from sand of Sido Beach.</title>
        <authorList>
            <person name="Kim W."/>
        </authorList>
    </citation>
    <scope>NUCLEOTIDE SEQUENCE [LARGE SCALE GENOMIC DNA]</scope>
    <source>
        <strain evidence="12 13">CAU 1574</strain>
    </source>
</reference>
<evidence type="ECO:0000256" key="8">
    <source>
        <dbReference type="ARBA" id="ARBA00039097"/>
    </source>
</evidence>
<dbReference type="SFLD" id="SFLDF00027">
    <property type="entry name" value="p-type_atpase"/>
    <property type="match status" value="1"/>
</dbReference>
<feature type="transmembrane region" description="Helical" evidence="10">
    <location>
        <begin position="60"/>
        <end position="78"/>
    </location>
</feature>
<feature type="transmembrane region" description="Helical" evidence="10">
    <location>
        <begin position="620"/>
        <end position="639"/>
    </location>
</feature>
<dbReference type="SUPFAM" id="SSF81665">
    <property type="entry name" value="Calcium ATPase, transmembrane domain M"/>
    <property type="match status" value="1"/>
</dbReference>
<evidence type="ECO:0000256" key="10">
    <source>
        <dbReference type="RuleBase" id="RU362081"/>
    </source>
</evidence>
<dbReference type="Pfam" id="PF00702">
    <property type="entry name" value="Hydrolase"/>
    <property type="match status" value="1"/>
</dbReference>
<feature type="transmembrane region" description="Helical" evidence="10">
    <location>
        <begin position="29"/>
        <end position="48"/>
    </location>
</feature>
<dbReference type="InterPro" id="IPR023298">
    <property type="entry name" value="ATPase_P-typ_TM_dom_sf"/>
</dbReference>
<dbReference type="InterPro" id="IPR027256">
    <property type="entry name" value="P-typ_ATPase_IB"/>
</dbReference>
<protein>
    <recommendedName>
        <fullName evidence="8">P-type Zn(2+) transporter</fullName>
        <ecNumber evidence="8">7.2.2.12</ecNumber>
    </recommendedName>
</protein>
<proteinExistence type="inferred from homology"/>
<dbReference type="InterPro" id="IPR023299">
    <property type="entry name" value="ATPase_P-typ_cyto_dom_N"/>
</dbReference>
<evidence type="ECO:0000256" key="1">
    <source>
        <dbReference type="ARBA" id="ARBA00004370"/>
    </source>
</evidence>
<dbReference type="InterPro" id="IPR044492">
    <property type="entry name" value="P_typ_ATPase_HD_dom"/>
</dbReference>
<dbReference type="NCBIfam" id="TIGR01512">
    <property type="entry name" value="ATPase-IB2_Cd"/>
    <property type="match status" value="1"/>
</dbReference>
<evidence type="ECO:0000256" key="9">
    <source>
        <dbReference type="ARBA" id="ARBA00047308"/>
    </source>
</evidence>
<keyword evidence="3 10" id="KW-0812">Transmembrane</keyword>
<evidence type="ECO:0000256" key="5">
    <source>
        <dbReference type="ARBA" id="ARBA00022967"/>
    </source>
</evidence>
<evidence type="ECO:0000256" key="3">
    <source>
        <dbReference type="ARBA" id="ARBA00022692"/>
    </source>
</evidence>
<dbReference type="Gene3D" id="2.70.150.10">
    <property type="entry name" value="Calcium-transporting ATPase, cytoplasmic transduction domain A"/>
    <property type="match status" value="1"/>
</dbReference>
<feature type="domain" description="P-type ATPase A" evidence="11">
    <location>
        <begin position="145"/>
        <end position="243"/>
    </location>
</feature>
<keyword evidence="13" id="KW-1185">Reference proteome</keyword>
<keyword evidence="10" id="KW-0067">ATP-binding</keyword>
<sequence>MATQELQNHSCSCETTEQSRSKTSEPTSFLQTWGTLVFCFLMLVIGMLMDHYKVSFFTGWLRVSWYVASYLPVATPILKKGLSLILKGEVFTEFFLMGIATLGAFFIGEYPEAVAVMLFYELGERFQGLAVRKAKRNIKSLLDIRPEIASVNRNGEWKTVHPEEVLLDEVIQVRPGEKVPLDGIVLDEGSRFDTSALTGESKPKKLGKGEDVLAGMVNLEKLFTLIVHKKYSESSLSKILEMVSTASSRKAQTEQFIRKFAKVYTPIVTYLALALVILPYFFVSNYVFSDWLYRALVFLVISCPCALVVSIPLGYFGGIGAASKNGILFKGSNFLDRMENIQTLAMDKTGTLTKGVFKIQEISPESANTEWISLAASLEKQSTHPVGKAILEYTDEHSIETFPVNEMEEISGKGLRGKVNGKEVLVGNSKLFTGNQITIPKQTTSSKTSTIYVAIDGQYAGQINIADSLKEDAKSSIQLLRRKGISEIVMLSGDKSDVTIEYAKELGLDKAYGDLLPQDKVKQVELLKKNEKHTVAFVGDGINDAPVLALADIGIAMGGLGSDLAIGTADVVIQTDQPSKIAQAIDISKKTKSIVWQNIGLAFLTKLIVLSLGALGMATMWAAVFADVGVAMLAILNAIRIQHMDFSLKIVDK</sequence>
<keyword evidence="7 10" id="KW-0472">Membrane</keyword>
<dbReference type="InterPro" id="IPR051014">
    <property type="entry name" value="Cation_Transport_ATPase_IB"/>
</dbReference>
<dbReference type="SFLD" id="SFLDS00003">
    <property type="entry name" value="Haloacid_Dehalogenase"/>
    <property type="match status" value="1"/>
</dbReference>
<comment type="caution">
    <text evidence="12">The sequence shown here is derived from an EMBL/GenBank/DDBJ whole genome shotgun (WGS) entry which is preliminary data.</text>
</comment>
<evidence type="ECO:0000256" key="7">
    <source>
        <dbReference type="ARBA" id="ARBA00023136"/>
    </source>
</evidence>
<dbReference type="SUPFAM" id="SSF56784">
    <property type="entry name" value="HAD-like"/>
    <property type="match status" value="1"/>
</dbReference>
<feature type="transmembrane region" description="Helical" evidence="10">
    <location>
        <begin position="263"/>
        <end position="283"/>
    </location>
</feature>
<dbReference type="NCBIfam" id="TIGR01494">
    <property type="entry name" value="ATPase_P-type"/>
    <property type="match status" value="1"/>
</dbReference>
<dbReference type="InterPro" id="IPR018303">
    <property type="entry name" value="ATPase_P-typ_P_site"/>
</dbReference>
<dbReference type="Gene3D" id="3.40.1110.10">
    <property type="entry name" value="Calcium-transporting ATPase, cytoplasmic domain N"/>
    <property type="match status" value="1"/>
</dbReference>
<accession>A0ABR9AN37</accession>
<dbReference type="PRINTS" id="PR00119">
    <property type="entry name" value="CATATPASE"/>
</dbReference>
<dbReference type="NCBIfam" id="TIGR01525">
    <property type="entry name" value="ATPase-IB_hvy"/>
    <property type="match status" value="1"/>
</dbReference>
<dbReference type="SFLD" id="SFLDG00002">
    <property type="entry name" value="C1.7:_P-type_atpase_like"/>
    <property type="match status" value="1"/>
</dbReference>
<dbReference type="Gene3D" id="3.40.50.1000">
    <property type="entry name" value="HAD superfamily/HAD-like"/>
    <property type="match status" value="1"/>
</dbReference>
<evidence type="ECO:0000313" key="13">
    <source>
        <dbReference type="Proteomes" id="UP000647133"/>
    </source>
</evidence>
<keyword evidence="4 10" id="KW-0479">Metal-binding</keyword>
<name>A0ABR9AN37_9BACT</name>
<comment type="similarity">
    <text evidence="2 10">Belongs to the cation transport ATPase (P-type) (TC 3.A.3) family. Type IB subfamily.</text>
</comment>
<feature type="transmembrane region" description="Helical" evidence="10">
    <location>
        <begin position="295"/>
        <end position="316"/>
    </location>
</feature>
<dbReference type="Pfam" id="PF00122">
    <property type="entry name" value="E1-E2_ATPase"/>
    <property type="match status" value="1"/>
</dbReference>
<dbReference type="Proteomes" id="UP000647133">
    <property type="component" value="Unassembled WGS sequence"/>
</dbReference>
<keyword evidence="5" id="KW-1278">Translocase</keyword>
<dbReference type="PANTHER" id="PTHR48085:SF5">
    <property type="entry name" value="CADMIUM_ZINC-TRANSPORTING ATPASE HMA4-RELATED"/>
    <property type="match status" value="1"/>
</dbReference>
<feature type="transmembrane region" description="Helical" evidence="10">
    <location>
        <begin position="594"/>
        <end position="614"/>
    </location>
</feature>
<evidence type="ECO:0000256" key="6">
    <source>
        <dbReference type="ARBA" id="ARBA00022989"/>
    </source>
</evidence>
<gene>
    <name evidence="12" type="primary">cadA</name>
    <name evidence="12" type="ORF">IFO69_09705</name>
</gene>
<dbReference type="SUPFAM" id="SSF81653">
    <property type="entry name" value="Calcium ATPase, transduction domain A"/>
    <property type="match status" value="1"/>
</dbReference>
<dbReference type="EMBL" id="JACYTQ010000003">
    <property type="protein sequence ID" value="MBD8489019.1"/>
    <property type="molecule type" value="Genomic_DNA"/>
</dbReference>
<dbReference type="InterPro" id="IPR059000">
    <property type="entry name" value="ATPase_P-type_domA"/>
</dbReference>
<organism evidence="12 13">
    <name type="scientific">Echinicola arenosa</name>
    <dbReference type="NCBI Taxonomy" id="2774144"/>
    <lineage>
        <taxon>Bacteria</taxon>
        <taxon>Pseudomonadati</taxon>
        <taxon>Bacteroidota</taxon>
        <taxon>Cytophagia</taxon>
        <taxon>Cytophagales</taxon>
        <taxon>Cyclobacteriaceae</taxon>
        <taxon>Echinicola</taxon>
    </lineage>
</organism>
<evidence type="ECO:0000256" key="4">
    <source>
        <dbReference type="ARBA" id="ARBA00022723"/>
    </source>
</evidence>
<dbReference type="InterPro" id="IPR036412">
    <property type="entry name" value="HAD-like_sf"/>
</dbReference>
<evidence type="ECO:0000259" key="11">
    <source>
        <dbReference type="Pfam" id="PF00122"/>
    </source>
</evidence>
<keyword evidence="10" id="KW-1003">Cell membrane</keyword>
<keyword evidence="6 10" id="KW-1133">Transmembrane helix</keyword>
<comment type="subcellular location">
    <subcellularLocation>
        <location evidence="10">Cell membrane</location>
    </subcellularLocation>
    <subcellularLocation>
        <location evidence="1">Membrane</location>
    </subcellularLocation>
</comment>
<dbReference type="PANTHER" id="PTHR48085">
    <property type="entry name" value="CADMIUM/ZINC-TRANSPORTING ATPASE HMA2-RELATED"/>
    <property type="match status" value="1"/>
</dbReference>
<evidence type="ECO:0000256" key="2">
    <source>
        <dbReference type="ARBA" id="ARBA00006024"/>
    </source>
</evidence>